<dbReference type="CDD" id="cd19757">
    <property type="entry name" value="Bbox1"/>
    <property type="match status" value="1"/>
</dbReference>
<evidence type="ECO:0000313" key="2">
    <source>
        <dbReference type="EMBL" id="GAT46263.1"/>
    </source>
</evidence>
<proteinExistence type="predicted"/>
<accession>A0ABQ0L5B8</accession>
<dbReference type="Proteomes" id="UP000815677">
    <property type="component" value="Unassembled WGS sequence"/>
</dbReference>
<dbReference type="InterPro" id="IPR040521">
    <property type="entry name" value="KDZ"/>
</dbReference>
<dbReference type="PANTHER" id="PTHR33096:SF1">
    <property type="entry name" value="CXC1-LIKE CYSTEINE CLUSTER ASSOCIATED WITH KDZ TRANSPOSASES DOMAIN-CONTAINING PROTEIN"/>
    <property type="match status" value="1"/>
</dbReference>
<dbReference type="Pfam" id="PF18803">
    <property type="entry name" value="CxC2"/>
    <property type="match status" value="1"/>
</dbReference>
<dbReference type="PANTHER" id="PTHR33096">
    <property type="entry name" value="CXC2 DOMAIN-CONTAINING PROTEIN"/>
    <property type="match status" value="1"/>
</dbReference>
<reference evidence="2" key="1">
    <citation type="submission" date="2014-09" db="EMBL/GenBank/DDBJ databases">
        <title>Genome sequence of the luminous mushroom Mycena chlorophos for searching fungal bioluminescence genes.</title>
        <authorList>
            <person name="Tanaka Y."/>
            <person name="Kasuga D."/>
            <person name="Oba Y."/>
            <person name="Hase S."/>
            <person name="Sato K."/>
            <person name="Oba Y."/>
            <person name="Sakakibara Y."/>
        </authorList>
    </citation>
    <scope>NUCLEOTIDE SEQUENCE</scope>
</reference>
<feature type="domain" description="CxC2-like cysteine cluster KDZ transposase-associated" evidence="1">
    <location>
        <begin position="201"/>
        <end position="306"/>
    </location>
</feature>
<sequence>MSSRGCGRGGRRKTAGILGLEGRSTAVVADEHIHVSLDGRRRLTNLKNLEGLDNWVPIGETDAASADWVDEEVVYVQIQAEEGSKRKTYASDDPMKVWRPAMAAFLDEILRAEGLGHRFQSPKCSDCNSDTLRPFRCIQCGQYLLCEQCVRVRHQRMPLHSVKAWNGDFWDRCELFAADRGVRSKAGSSQNNDDGPDGVFLGMIYQLGHHGGPCPLPEPTVRSLTVIHTTGVCTINVRFCGCSESLRHRRLHVSQLIENVWYPATISDPQTCATFEVLDLFQRLQAVGNINAQSFVVALERLTDPTLTRGVRDRYRPFSRMARQWAFLTRLKRAGRAHKDDGVAKTPPGALAVWCWACPHPGRNMPTGWEDTPEALAYLHALILAIDANFRMKNRIRPNKQQNTTLGPGLGFFVNPAPYKTHINRYTSERDFSTCIAFQALTAKDTKLTTGLRVSGVGGLVCARHGLMRPTGMGDLQKGERYSNMDYIALSALSHEQVKHVVLSYDIACQWKQRLPQRAADLLASGATTTDISKFKLQYALPVWHAEAHEEKCRSANSLTHAVGVGRTDGEAIERLWALLNPISYATKEMGEGNRHDTIEAKLDYLNFEKNITQGDTLKRKLVIALAQRDKHVYEFEELDNNNNKFPFL</sequence>
<evidence type="ECO:0000259" key="1">
    <source>
        <dbReference type="Pfam" id="PF18803"/>
    </source>
</evidence>
<keyword evidence="3" id="KW-1185">Reference proteome</keyword>
<evidence type="ECO:0000313" key="3">
    <source>
        <dbReference type="Proteomes" id="UP000815677"/>
    </source>
</evidence>
<dbReference type="Pfam" id="PF18758">
    <property type="entry name" value="KDZ"/>
    <property type="match status" value="1"/>
</dbReference>
<organism evidence="2 3">
    <name type="scientific">Mycena chlorophos</name>
    <name type="common">Agaric fungus</name>
    <name type="synonym">Agaricus chlorophos</name>
    <dbReference type="NCBI Taxonomy" id="658473"/>
    <lineage>
        <taxon>Eukaryota</taxon>
        <taxon>Fungi</taxon>
        <taxon>Dikarya</taxon>
        <taxon>Basidiomycota</taxon>
        <taxon>Agaricomycotina</taxon>
        <taxon>Agaricomycetes</taxon>
        <taxon>Agaricomycetidae</taxon>
        <taxon>Agaricales</taxon>
        <taxon>Marasmiineae</taxon>
        <taxon>Mycenaceae</taxon>
        <taxon>Mycena</taxon>
    </lineage>
</organism>
<gene>
    <name evidence="2" type="ORF">MCHLO_03799</name>
</gene>
<dbReference type="EMBL" id="DF842191">
    <property type="protein sequence ID" value="GAT46263.1"/>
    <property type="molecule type" value="Genomic_DNA"/>
</dbReference>
<protein>
    <recommendedName>
        <fullName evidence="1">CxC2-like cysteine cluster KDZ transposase-associated domain-containing protein</fullName>
    </recommendedName>
</protein>
<name>A0ABQ0L5B8_MYCCL</name>
<dbReference type="InterPro" id="IPR041457">
    <property type="entry name" value="CxC2_KDZ-assoc"/>
</dbReference>